<evidence type="ECO:0000313" key="3">
    <source>
        <dbReference type="Proteomes" id="UP000319160"/>
    </source>
</evidence>
<dbReference type="Proteomes" id="UP000319160">
    <property type="component" value="Unassembled WGS sequence"/>
</dbReference>
<dbReference type="AlphaFoldDB" id="A0A553I7Z7"/>
<proteinExistence type="predicted"/>
<dbReference type="EMBL" id="VFLP01000011">
    <property type="protein sequence ID" value="TRX96330.1"/>
    <property type="molecule type" value="Genomic_DNA"/>
</dbReference>
<comment type="caution">
    <text evidence="2">The sequence shown here is derived from an EMBL/GenBank/DDBJ whole genome shotgun (WGS) entry which is preliminary data.</text>
</comment>
<name>A0A553I7Z7_9PEZI</name>
<feature type="region of interest" description="Disordered" evidence="1">
    <location>
        <begin position="100"/>
        <end position="124"/>
    </location>
</feature>
<keyword evidence="3" id="KW-1185">Reference proteome</keyword>
<evidence type="ECO:0000313" key="2">
    <source>
        <dbReference type="EMBL" id="TRX96330.1"/>
    </source>
</evidence>
<sequence length="141" mass="15599">MRQPGLSVSQMTRQQIGIAQATPRAAINEAGVAETDGWAMGSDNRACLGSRTSRDWKQKFGSTLLTEPGMLAAAWPVRVVGVVLLHPYCTSSARVRSALYSQRRRTAARRRHKPDHDAEADDDEDLWRPSNRLAINRIGTT</sequence>
<feature type="compositionally biased region" description="Basic residues" evidence="1">
    <location>
        <begin position="102"/>
        <end position="113"/>
    </location>
</feature>
<reference evidence="3" key="1">
    <citation type="submission" date="2019-06" db="EMBL/GenBank/DDBJ databases">
        <title>Draft genome sequence of the griseofulvin-producing fungus Xylaria cubensis strain G536.</title>
        <authorList>
            <person name="Mead M.E."/>
            <person name="Raja H.A."/>
            <person name="Steenwyk J.L."/>
            <person name="Knowles S.L."/>
            <person name="Oberlies N.H."/>
            <person name="Rokas A."/>
        </authorList>
    </citation>
    <scope>NUCLEOTIDE SEQUENCE [LARGE SCALE GENOMIC DNA]</scope>
    <source>
        <strain evidence="3">G536</strain>
    </source>
</reference>
<evidence type="ECO:0000256" key="1">
    <source>
        <dbReference type="SAM" id="MobiDB-lite"/>
    </source>
</evidence>
<organism evidence="2 3">
    <name type="scientific">Xylaria flabelliformis</name>
    <dbReference type="NCBI Taxonomy" id="2512241"/>
    <lineage>
        <taxon>Eukaryota</taxon>
        <taxon>Fungi</taxon>
        <taxon>Dikarya</taxon>
        <taxon>Ascomycota</taxon>
        <taxon>Pezizomycotina</taxon>
        <taxon>Sordariomycetes</taxon>
        <taxon>Xylariomycetidae</taxon>
        <taxon>Xylariales</taxon>
        <taxon>Xylariaceae</taxon>
        <taxon>Xylaria</taxon>
    </lineage>
</organism>
<accession>A0A553I7Z7</accession>
<gene>
    <name evidence="2" type="ORF">FHL15_002602</name>
</gene>
<protein>
    <submittedName>
        <fullName evidence="2">Uncharacterized protein</fullName>
    </submittedName>
</protein>